<sequence length="172" mass="19770">MKLTESFYYEETRGLCGRKLLREIGEQGQTKIHLYAYESWPKPALTSCWTIKTVWWSKTKCHIIEQQGHRTSITKGHMKCLGNGRLKITGQFHRHTDAVFRLVLSSQITADDVSDGYILSGDLELGDTNDSMQQSHFAVVKLEQQQQQQNHSIDTMNNYFIKARSILLFGCV</sequence>
<proteinExistence type="predicted"/>
<name>A0A815JRY4_9BILA</name>
<evidence type="ECO:0000313" key="3">
    <source>
        <dbReference type="Proteomes" id="UP000663891"/>
    </source>
</evidence>
<accession>A0A815JRY4</accession>
<dbReference type="Proteomes" id="UP000663891">
    <property type="component" value="Unassembled WGS sequence"/>
</dbReference>
<dbReference type="AlphaFoldDB" id="A0A815JRY4"/>
<organism evidence="1 3">
    <name type="scientific">Adineta steineri</name>
    <dbReference type="NCBI Taxonomy" id="433720"/>
    <lineage>
        <taxon>Eukaryota</taxon>
        <taxon>Metazoa</taxon>
        <taxon>Spiralia</taxon>
        <taxon>Gnathifera</taxon>
        <taxon>Rotifera</taxon>
        <taxon>Eurotatoria</taxon>
        <taxon>Bdelloidea</taxon>
        <taxon>Adinetida</taxon>
        <taxon>Adinetidae</taxon>
        <taxon>Adineta</taxon>
    </lineage>
</organism>
<dbReference type="EMBL" id="CAJOAY010001265">
    <property type="protein sequence ID" value="CAF3819128.1"/>
    <property type="molecule type" value="Genomic_DNA"/>
</dbReference>
<evidence type="ECO:0000313" key="1">
    <source>
        <dbReference type="EMBL" id="CAF1381546.1"/>
    </source>
</evidence>
<dbReference type="Proteomes" id="UP000663881">
    <property type="component" value="Unassembled WGS sequence"/>
</dbReference>
<dbReference type="EMBL" id="CAJNON010000803">
    <property type="protein sequence ID" value="CAF1381546.1"/>
    <property type="molecule type" value="Genomic_DNA"/>
</dbReference>
<gene>
    <name evidence="2" type="ORF">OKA104_LOCUS19560</name>
    <name evidence="1" type="ORF">VCS650_LOCUS35433</name>
</gene>
<dbReference type="OrthoDB" id="9974612at2759"/>
<reference evidence="1" key="1">
    <citation type="submission" date="2021-02" db="EMBL/GenBank/DDBJ databases">
        <authorList>
            <person name="Nowell W R."/>
        </authorList>
    </citation>
    <scope>NUCLEOTIDE SEQUENCE</scope>
</reference>
<comment type="caution">
    <text evidence="1">The sequence shown here is derived from an EMBL/GenBank/DDBJ whole genome shotgun (WGS) entry which is preliminary data.</text>
</comment>
<protein>
    <submittedName>
        <fullName evidence="1">Uncharacterized protein</fullName>
    </submittedName>
</protein>
<evidence type="ECO:0000313" key="2">
    <source>
        <dbReference type="EMBL" id="CAF3819128.1"/>
    </source>
</evidence>